<accession>D3F6D4</accession>
<dbReference type="InterPro" id="IPR041664">
    <property type="entry name" value="AAA_16"/>
</dbReference>
<dbReference type="InterPro" id="IPR027417">
    <property type="entry name" value="P-loop_NTPase"/>
</dbReference>
<dbReference type="EMBL" id="CP001854">
    <property type="protein sequence ID" value="ADB50701.1"/>
    <property type="molecule type" value="Genomic_DNA"/>
</dbReference>
<dbReference type="InterPro" id="IPR000792">
    <property type="entry name" value="Tscrpt_reg_LuxR_C"/>
</dbReference>
<feature type="domain" description="HTH luxR-type" evidence="3">
    <location>
        <begin position="850"/>
        <end position="915"/>
    </location>
</feature>
<dbReference type="PANTHER" id="PTHR16305">
    <property type="entry name" value="TESTICULAR SOLUBLE ADENYLYL CYCLASE"/>
    <property type="match status" value="1"/>
</dbReference>
<dbReference type="Pfam" id="PF13191">
    <property type="entry name" value="AAA_16"/>
    <property type="match status" value="1"/>
</dbReference>
<dbReference type="PROSITE" id="PS50043">
    <property type="entry name" value="HTH_LUXR_2"/>
    <property type="match status" value="1"/>
</dbReference>
<dbReference type="Proteomes" id="UP000008229">
    <property type="component" value="Chromosome"/>
</dbReference>
<evidence type="ECO:0000259" key="3">
    <source>
        <dbReference type="PROSITE" id="PS50043"/>
    </source>
</evidence>
<dbReference type="SUPFAM" id="SSF52540">
    <property type="entry name" value="P-loop containing nucleoside triphosphate hydrolases"/>
    <property type="match status" value="1"/>
</dbReference>
<dbReference type="GO" id="GO:0004016">
    <property type="term" value="F:adenylate cyclase activity"/>
    <property type="evidence" value="ECO:0007669"/>
    <property type="project" value="TreeGrafter"/>
</dbReference>
<dbReference type="InterPro" id="IPR016032">
    <property type="entry name" value="Sig_transdc_resp-reg_C-effctor"/>
</dbReference>
<keyword evidence="1" id="KW-0547">Nucleotide-binding</keyword>
<dbReference type="InterPro" id="IPR036388">
    <property type="entry name" value="WH-like_DNA-bd_sf"/>
</dbReference>
<dbReference type="GO" id="GO:0005737">
    <property type="term" value="C:cytoplasm"/>
    <property type="evidence" value="ECO:0007669"/>
    <property type="project" value="TreeGrafter"/>
</dbReference>
<keyword evidence="5" id="KW-1185">Reference proteome</keyword>
<dbReference type="GO" id="GO:0006355">
    <property type="term" value="P:regulation of DNA-templated transcription"/>
    <property type="evidence" value="ECO:0007669"/>
    <property type="project" value="InterPro"/>
</dbReference>
<dbReference type="CDD" id="cd06170">
    <property type="entry name" value="LuxR_C_like"/>
    <property type="match status" value="1"/>
</dbReference>
<evidence type="ECO:0000256" key="1">
    <source>
        <dbReference type="ARBA" id="ARBA00022741"/>
    </source>
</evidence>
<dbReference type="eggNOG" id="COG3903">
    <property type="taxonomic scope" value="Bacteria"/>
</dbReference>
<dbReference type="GO" id="GO:0005524">
    <property type="term" value="F:ATP binding"/>
    <property type="evidence" value="ECO:0007669"/>
    <property type="project" value="UniProtKB-KW"/>
</dbReference>
<dbReference type="Pfam" id="PF00196">
    <property type="entry name" value="GerE"/>
    <property type="match status" value="1"/>
</dbReference>
<dbReference type="PROSITE" id="PS00622">
    <property type="entry name" value="HTH_LUXR_1"/>
    <property type="match status" value="1"/>
</dbReference>
<sequence length="928" mass="99254">MFGPARDEAAPLVGRVQEQRLLTSLLDEVGDRGQVLVLRGEPGIGKSRLLSVAAQTARDRAMTVLTATGVQSEAHLPFAGLHQMFRPVRRRAVELPAIQRSALDAAFGLTHDVAPEHYRIAMASLDLVSEVAGDAPLLLIVEDAHWLDPPTADVLAFVARRIESDPVLLLVAARDGYPSALADAGLPEHRLSGLDDATAATLLDAVAPDLPRTARNRVLREAAGNPLALLELPAVAGEPDDEPSVAGGLPLTERLERAFAARVSDLPDTTRLVLLVAALSDKDAVGEILQAAGTLAGASLDLDAAEPAADAGIADLDLRTLRFRHPLIRSAVAQSASLADRRRVHQALAEVLEDQDRRVWHRAALLTGAHEDVAGELEAAGARARQRGAGAVAVTAMRRAAELGEPASRTRRLLAAAGLAVELGRPDVVAPLMRAVRQLDLGQLDRARATWVEETAVTRPLGDAGRFASLISAAERAGAAGDRDLQVDLLWLLASRAWWVDPGTDARRLLIDAAARLGDANAEDPRIFAVHAYADPLGHAAGVLERLTSAARAERLDTDAARFFGPAALVVGAFDLGNDFLAAAIDGLRTEGRLGHLPRLLVLHANMAARLCDWDVAIPAAEEARRLAEELAEPQWSAAADTVIALVAAMRGDDQEADRLATEAELVAEPVGANITMAFAQFGRTLAALAAGRHADAYASAARVFDPADSAHHPVISSWLIADLADAARQIDEQTAARARVAQVEAMAGERPGTWIALSLRHARALVADPAEAGERFEEALATDLARWPFQRARIQLAYGQWLRRDRRVAESRAVLRAARDTFDGLGCAPWGEQARRELRASGERSRRRLPEARDQLTAQELQIAQLAAQGLSNREIGRRLYLSHRTISTHLYRVFPKLGITSRGELAAALAPVVAGADAPGGQRRRT</sequence>
<evidence type="ECO:0000313" key="4">
    <source>
        <dbReference type="EMBL" id="ADB50701.1"/>
    </source>
</evidence>
<dbReference type="PANTHER" id="PTHR16305:SF35">
    <property type="entry name" value="TRANSCRIPTIONAL ACTIVATOR DOMAIN"/>
    <property type="match status" value="1"/>
</dbReference>
<dbReference type="RefSeq" id="WP_012933752.1">
    <property type="nucleotide sequence ID" value="NC_013739.1"/>
</dbReference>
<dbReference type="PRINTS" id="PR00038">
    <property type="entry name" value="HTHLUXR"/>
</dbReference>
<proteinExistence type="predicted"/>
<dbReference type="KEGG" id="cwo:Cwoe_2276"/>
<dbReference type="Gene3D" id="1.10.10.10">
    <property type="entry name" value="Winged helix-like DNA-binding domain superfamily/Winged helix DNA-binding domain"/>
    <property type="match status" value="1"/>
</dbReference>
<protein>
    <submittedName>
        <fullName evidence="4">Transcriptional regulator, LuxR family</fullName>
    </submittedName>
</protein>
<evidence type="ECO:0000313" key="5">
    <source>
        <dbReference type="Proteomes" id="UP000008229"/>
    </source>
</evidence>
<dbReference type="AlphaFoldDB" id="D3F6D4"/>
<dbReference type="STRING" id="469383.Cwoe_2276"/>
<dbReference type="OrthoDB" id="7053960at2"/>
<gene>
    <name evidence="4" type="ordered locus">Cwoe_2276</name>
</gene>
<organism evidence="4 5">
    <name type="scientific">Conexibacter woesei (strain DSM 14684 / CCUG 47730 / CIP 108061 / JCM 11494 / NBRC 100937 / ID131577)</name>
    <dbReference type="NCBI Taxonomy" id="469383"/>
    <lineage>
        <taxon>Bacteria</taxon>
        <taxon>Bacillati</taxon>
        <taxon>Actinomycetota</taxon>
        <taxon>Thermoleophilia</taxon>
        <taxon>Solirubrobacterales</taxon>
        <taxon>Conexibacteraceae</taxon>
        <taxon>Conexibacter</taxon>
    </lineage>
</organism>
<dbReference type="HOGENOM" id="CLU_006850_4_1_11"/>
<keyword evidence="2" id="KW-0067">ATP-binding</keyword>
<dbReference type="SMART" id="SM00421">
    <property type="entry name" value="HTH_LUXR"/>
    <property type="match status" value="1"/>
</dbReference>
<dbReference type="eggNOG" id="COG2197">
    <property type="taxonomic scope" value="Bacteria"/>
</dbReference>
<dbReference type="GO" id="GO:0003677">
    <property type="term" value="F:DNA binding"/>
    <property type="evidence" value="ECO:0007669"/>
    <property type="project" value="InterPro"/>
</dbReference>
<reference evidence="4 5" key="1">
    <citation type="journal article" date="2010" name="Stand. Genomic Sci.">
        <title>Complete genome sequence of Conexibacter woesei type strain (ID131577).</title>
        <authorList>
            <person name="Pukall R."/>
            <person name="Lapidus A."/>
            <person name="Glavina Del Rio T."/>
            <person name="Copeland A."/>
            <person name="Tice H."/>
            <person name="Cheng J.-F."/>
            <person name="Lucas S."/>
            <person name="Chen F."/>
            <person name="Nolan M."/>
            <person name="Bruce D."/>
            <person name="Goodwin L."/>
            <person name="Pitluck S."/>
            <person name="Mavromatis K."/>
            <person name="Ivanova N."/>
            <person name="Ovchinnikova G."/>
            <person name="Pati A."/>
            <person name="Chen A."/>
            <person name="Palaniappan K."/>
            <person name="Land M."/>
            <person name="Hauser L."/>
            <person name="Chang Y.-J."/>
            <person name="Jeffries C.D."/>
            <person name="Chain P."/>
            <person name="Meincke L."/>
            <person name="Sims D."/>
            <person name="Brettin T."/>
            <person name="Detter J.C."/>
            <person name="Rohde M."/>
            <person name="Goeker M."/>
            <person name="Bristow J."/>
            <person name="Eisen J.A."/>
            <person name="Markowitz V."/>
            <person name="Kyrpides N.C."/>
            <person name="Klenk H.-P."/>
            <person name="Hugenholtz P."/>
        </authorList>
    </citation>
    <scope>NUCLEOTIDE SEQUENCE [LARGE SCALE GENOMIC DNA]</scope>
    <source>
        <strain evidence="5">DSM 14684 / CIP 108061 / JCM 11494 / NBRC 100937 / ID131577</strain>
    </source>
</reference>
<name>D3F6D4_CONWI</name>
<dbReference type="SUPFAM" id="SSF46894">
    <property type="entry name" value="C-terminal effector domain of the bipartite response regulators"/>
    <property type="match status" value="1"/>
</dbReference>
<reference evidence="5" key="2">
    <citation type="submission" date="2010-01" db="EMBL/GenBank/DDBJ databases">
        <title>The complete genome of Conexibacter woesei DSM 14684.</title>
        <authorList>
            <consortium name="US DOE Joint Genome Institute (JGI-PGF)"/>
            <person name="Lucas S."/>
            <person name="Copeland A."/>
            <person name="Lapidus A."/>
            <person name="Glavina del Rio T."/>
            <person name="Dalin E."/>
            <person name="Tice H."/>
            <person name="Bruce D."/>
            <person name="Goodwin L."/>
            <person name="Pitluck S."/>
            <person name="Kyrpides N."/>
            <person name="Mavromatis K."/>
            <person name="Ivanova N."/>
            <person name="Mikhailova N."/>
            <person name="Chertkov O."/>
            <person name="Brettin T."/>
            <person name="Detter J.C."/>
            <person name="Han C."/>
            <person name="Larimer F."/>
            <person name="Land M."/>
            <person name="Hauser L."/>
            <person name="Markowitz V."/>
            <person name="Cheng J.-F."/>
            <person name="Hugenholtz P."/>
            <person name="Woyke T."/>
            <person name="Wu D."/>
            <person name="Pukall R."/>
            <person name="Steenblock K."/>
            <person name="Schneider S."/>
            <person name="Klenk H.-P."/>
            <person name="Eisen J.A."/>
        </authorList>
    </citation>
    <scope>NUCLEOTIDE SEQUENCE [LARGE SCALE GENOMIC DNA]</scope>
    <source>
        <strain evidence="5">DSM 14684 / CIP 108061 / JCM 11494 / NBRC 100937 / ID131577</strain>
    </source>
</reference>
<evidence type="ECO:0000256" key="2">
    <source>
        <dbReference type="ARBA" id="ARBA00022840"/>
    </source>
</evidence>